<keyword evidence="2" id="KW-1185">Reference proteome</keyword>
<accession>A0A164V415</accession>
<evidence type="ECO:0000313" key="2">
    <source>
        <dbReference type="Proteomes" id="UP000076858"/>
    </source>
</evidence>
<comment type="caution">
    <text evidence="1">The sequence shown here is derived from an EMBL/GenBank/DDBJ whole genome shotgun (WGS) entry which is preliminary data.</text>
</comment>
<gene>
    <name evidence="1" type="ORF">APZ42_023244</name>
</gene>
<dbReference type="EMBL" id="LRGB01001448">
    <property type="protein sequence ID" value="KZS11943.1"/>
    <property type="molecule type" value="Genomic_DNA"/>
</dbReference>
<proteinExistence type="predicted"/>
<reference evidence="1 2" key="1">
    <citation type="submission" date="2016-03" db="EMBL/GenBank/DDBJ databases">
        <title>EvidentialGene: Evidence-directed Construction of Genes on Genomes.</title>
        <authorList>
            <person name="Gilbert D.G."/>
            <person name="Choi J.-H."/>
            <person name="Mockaitis K."/>
            <person name="Colbourne J."/>
            <person name="Pfrender M."/>
        </authorList>
    </citation>
    <scope>NUCLEOTIDE SEQUENCE [LARGE SCALE GENOMIC DNA]</scope>
    <source>
        <strain evidence="1 2">Xinb3</strain>
        <tissue evidence="1">Complete organism</tissue>
    </source>
</reference>
<organism evidence="1 2">
    <name type="scientific">Daphnia magna</name>
    <dbReference type="NCBI Taxonomy" id="35525"/>
    <lineage>
        <taxon>Eukaryota</taxon>
        <taxon>Metazoa</taxon>
        <taxon>Ecdysozoa</taxon>
        <taxon>Arthropoda</taxon>
        <taxon>Crustacea</taxon>
        <taxon>Branchiopoda</taxon>
        <taxon>Diplostraca</taxon>
        <taxon>Cladocera</taxon>
        <taxon>Anomopoda</taxon>
        <taxon>Daphniidae</taxon>
        <taxon>Daphnia</taxon>
    </lineage>
</organism>
<evidence type="ECO:0000313" key="1">
    <source>
        <dbReference type="EMBL" id="KZS11943.1"/>
    </source>
</evidence>
<dbReference type="Proteomes" id="UP000076858">
    <property type="component" value="Unassembled WGS sequence"/>
</dbReference>
<sequence>MMCIHVSTESIEHTCRVRPWRGAKQCYVCVSRDARTIISNCFRRKKMAST</sequence>
<protein>
    <submittedName>
        <fullName evidence="1">Uncharacterized protein</fullName>
    </submittedName>
</protein>
<dbReference type="AlphaFoldDB" id="A0A164V415"/>
<name>A0A164V415_9CRUS</name>